<sequence length="36" mass="4352">MQSYLHELDRYTQAELVEDNHLLYPILLTEYPSLSR</sequence>
<dbReference type="AlphaFoldDB" id="A0A831ESD6"/>
<reference evidence="1 2" key="2">
    <citation type="submission" date="2013-04" db="EMBL/GenBank/DDBJ databases">
        <title>Comparative genomics of 12 strains of Erwinia amylovora identifies a pan-genome with a large conserved core and provides insights into host specificity.</title>
        <authorList>
            <person name="Mann R.A."/>
            <person name="Smits T.H.M."/>
            <person name="Buehlmann A."/>
            <person name="Blom J."/>
            <person name="Goesmann A."/>
            <person name="Frey J.E."/>
            <person name="Plummer K.M."/>
            <person name="Beer S.V."/>
            <person name="Luck J."/>
            <person name="Duffy B."/>
            <person name="Rodoni B."/>
        </authorList>
    </citation>
    <scope>NUCLEOTIDE SEQUENCE [LARGE SCALE GENOMIC DNA]</scope>
    <source>
        <strain evidence="2">CFBP 1232</strain>
    </source>
</reference>
<evidence type="ECO:0000313" key="2">
    <source>
        <dbReference type="Proteomes" id="UP000013111"/>
    </source>
</evidence>
<organism evidence="1 2">
    <name type="scientific">Erwinia amylovora NBRC 12687 = CFBP 1232</name>
    <dbReference type="NCBI Taxonomy" id="1219359"/>
    <lineage>
        <taxon>Bacteria</taxon>
        <taxon>Pseudomonadati</taxon>
        <taxon>Pseudomonadota</taxon>
        <taxon>Gammaproteobacteria</taxon>
        <taxon>Enterobacterales</taxon>
        <taxon>Erwiniaceae</taxon>
        <taxon>Erwinia</taxon>
    </lineage>
</organism>
<dbReference type="EMBL" id="CAPB01000039">
    <property type="protein sequence ID" value="CCO95172.1"/>
    <property type="molecule type" value="Genomic_DNA"/>
</dbReference>
<dbReference type="Proteomes" id="UP000013111">
    <property type="component" value="Unassembled WGS sequence"/>
</dbReference>
<accession>A0A831ESD6</accession>
<comment type="caution">
    <text evidence="1">The sequence shown here is derived from an EMBL/GenBank/DDBJ whole genome shotgun (WGS) entry which is preliminary data.</text>
</comment>
<name>A0A831ESD6_ERWAM</name>
<evidence type="ECO:0000313" key="1">
    <source>
        <dbReference type="EMBL" id="CCO95172.1"/>
    </source>
</evidence>
<protein>
    <submittedName>
        <fullName evidence="1">Uncharacterized protein</fullName>
    </submittedName>
</protein>
<gene>
    <name evidence="1" type="ORF">BN437_3267</name>
</gene>
<proteinExistence type="predicted"/>
<reference evidence="1 2" key="1">
    <citation type="submission" date="2012-11" db="EMBL/GenBank/DDBJ databases">
        <authorList>
            <person name="Linke B."/>
        </authorList>
    </citation>
    <scope>NUCLEOTIDE SEQUENCE [LARGE SCALE GENOMIC DNA]</scope>
    <source>
        <strain evidence="2">CFBP 1232</strain>
    </source>
</reference>